<dbReference type="PANTHER" id="PTHR43163">
    <property type="entry name" value="DIPEPTIDE TRANSPORT SYSTEM PERMEASE PROTEIN DPPB-RELATED"/>
    <property type="match status" value="1"/>
</dbReference>
<dbReference type="RefSeq" id="WP_046104352.1">
    <property type="nucleotide sequence ID" value="NZ_JZEY01000054.1"/>
</dbReference>
<evidence type="ECO:0000256" key="7">
    <source>
        <dbReference type="RuleBase" id="RU363032"/>
    </source>
</evidence>
<dbReference type="SUPFAM" id="SSF161098">
    <property type="entry name" value="MetI-like"/>
    <property type="match status" value="1"/>
</dbReference>
<dbReference type="InterPro" id="IPR000515">
    <property type="entry name" value="MetI-like"/>
</dbReference>
<dbReference type="PATRIC" id="fig|429727.3.peg.1498"/>
<dbReference type="Pfam" id="PF19300">
    <property type="entry name" value="BPD_transp_1_N"/>
    <property type="match status" value="1"/>
</dbReference>
<feature type="transmembrane region" description="Helical" evidence="7">
    <location>
        <begin position="12"/>
        <end position="30"/>
    </location>
</feature>
<evidence type="ECO:0000313" key="9">
    <source>
        <dbReference type="EMBL" id="KKB09658.1"/>
    </source>
</evidence>
<keyword evidence="6 7" id="KW-0472">Membrane</keyword>
<dbReference type="Gene3D" id="1.10.3720.10">
    <property type="entry name" value="MetI-like"/>
    <property type="match status" value="1"/>
</dbReference>
<organism evidence="9 10">
    <name type="scientific">Devosia chinhatensis</name>
    <dbReference type="NCBI Taxonomy" id="429727"/>
    <lineage>
        <taxon>Bacteria</taxon>
        <taxon>Pseudomonadati</taxon>
        <taxon>Pseudomonadota</taxon>
        <taxon>Alphaproteobacteria</taxon>
        <taxon>Hyphomicrobiales</taxon>
        <taxon>Devosiaceae</taxon>
        <taxon>Devosia</taxon>
    </lineage>
</organism>
<keyword evidence="5 7" id="KW-1133">Transmembrane helix</keyword>
<feature type="transmembrane region" description="Helical" evidence="7">
    <location>
        <begin position="144"/>
        <end position="167"/>
    </location>
</feature>
<name>A0A0F5FLI5_9HYPH</name>
<dbReference type="EMBL" id="JZEY01000054">
    <property type="protein sequence ID" value="KKB09658.1"/>
    <property type="molecule type" value="Genomic_DNA"/>
</dbReference>
<dbReference type="PANTHER" id="PTHR43163:SF6">
    <property type="entry name" value="DIPEPTIDE TRANSPORT SYSTEM PERMEASE PROTEIN DPPB-RELATED"/>
    <property type="match status" value="1"/>
</dbReference>
<dbReference type="OrthoDB" id="7375736at2"/>
<dbReference type="InterPro" id="IPR035906">
    <property type="entry name" value="MetI-like_sf"/>
</dbReference>
<comment type="similarity">
    <text evidence="7">Belongs to the binding-protein-dependent transport system permease family.</text>
</comment>
<keyword evidence="4 7" id="KW-0812">Transmembrane</keyword>
<dbReference type="PROSITE" id="PS50928">
    <property type="entry name" value="ABC_TM1"/>
    <property type="match status" value="1"/>
</dbReference>
<feature type="transmembrane region" description="Helical" evidence="7">
    <location>
        <begin position="179"/>
        <end position="199"/>
    </location>
</feature>
<proteinExistence type="inferred from homology"/>
<dbReference type="InterPro" id="IPR045621">
    <property type="entry name" value="BPD_transp_1_N"/>
</dbReference>
<dbReference type="STRING" id="429727.VE26_07230"/>
<keyword evidence="3" id="KW-1003">Cell membrane</keyword>
<feature type="transmembrane region" description="Helical" evidence="7">
    <location>
        <begin position="237"/>
        <end position="263"/>
    </location>
</feature>
<reference evidence="9 10" key="1">
    <citation type="submission" date="2015-03" db="EMBL/GenBank/DDBJ databases">
        <authorList>
            <person name="Hassan Y."/>
            <person name="Lepp D."/>
            <person name="Li X.-Z."/>
            <person name="Zhou T."/>
        </authorList>
    </citation>
    <scope>NUCLEOTIDE SEQUENCE [LARGE SCALE GENOMIC DNA]</scope>
    <source>
        <strain evidence="9 10">IPL18</strain>
    </source>
</reference>
<comment type="caution">
    <text evidence="9">The sequence shown here is derived from an EMBL/GenBank/DDBJ whole genome shotgun (WGS) entry which is preliminary data.</text>
</comment>
<evidence type="ECO:0000259" key="8">
    <source>
        <dbReference type="PROSITE" id="PS50928"/>
    </source>
</evidence>
<evidence type="ECO:0000256" key="5">
    <source>
        <dbReference type="ARBA" id="ARBA00022989"/>
    </source>
</evidence>
<protein>
    <recommendedName>
        <fullName evidence="8">ABC transmembrane type-1 domain-containing protein</fullName>
    </recommendedName>
</protein>
<evidence type="ECO:0000256" key="6">
    <source>
        <dbReference type="ARBA" id="ARBA00023136"/>
    </source>
</evidence>
<feature type="transmembrane region" description="Helical" evidence="7">
    <location>
        <begin position="99"/>
        <end position="124"/>
    </location>
</feature>
<keyword evidence="10" id="KW-1185">Reference proteome</keyword>
<accession>A0A0F5FLI5</accession>
<feature type="domain" description="ABC transmembrane type-1" evidence="8">
    <location>
        <begin position="95"/>
        <end position="306"/>
    </location>
</feature>
<dbReference type="Pfam" id="PF00528">
    <property type="entry name" value="BPD_transp_1"/>
    <property type="match status" value="1"/>
</dbReference>
<evidence type="ECO:0000256" key="1">
    <source>
        <dbReference type="ARBA" id="ARBA00004651"/>
    </source>
</evidence>
<dbReference type="GO" id="GO:0055085">
    <property type="term" value="P:transmembrane transport"/>
    <property type="evidence" value="ECO:0007669"/>
    <property type="project" value="InterPro"/>
</dbReference>
<feature type="transmembrane region" description="Helical" evidence="7">
    <location>
        <begin position="283"/>
        <end position="306"/>
    </location>
</feature>
<comment type="subcellular location">
    <subcellularLocation>
        <location evidence="1 7">Cell membrane</location>
        <topology evidence="1 7">Multi-pass membrane protein</topology>
    </subcellularLocation>
</comment>
<keyword evidence="2 7" id="KW-0813">Transport</keyword>
<sequence length="315" mass="34124">MVEYAAKKALQMFVTVLGVVTLVFFTLRLIPGDAASAMAGDTLSGEALERLRAQLGLDEPLPLQYLGYLQSLALGDLGETITTRIPIADLLFRALPITLSIALATIVVAVLLSIPLGTLAAFMVHKGRRWLDNALTGAAMLIDLMPPFWTALVLLLIFSLGLGWFPASGQLNWNDPGSVALRLALPVIVLSLSQVATLARITRTAVLDVLNEDYVRTARSLGWSELRVLFRHALKNAALPIATVVGLSFGNLLGGTVIVEFIFTIPGVGNLLITGINSRDYQLVQTLIVVYALIFVLINFSTDLIYRALDPRVKF</sequence>
<dbReference type="AlphaFoldDB" id="A0A0F5FLI5"/>
<evidence type="ECO:0000256" key="4">
    <source>
        <dbReference type="ARBA" id="ARBA00022692"/>
    </source>
</evidence>
<evidence type="ECO:0000313" key="10">
    <source>
        <dbReference type="Proteomes" id="UP000033649"/>
    </source>
</evidence>
<dbReference type="GO" id="GO:0005886">
    <property type="term" value="C:plasma membrane"/>
    <property type="evidence" value="ECO:0007669"/>
    <property type="project" value="UniProtKB-SubCell"/>
</dbReference>
<evidence type="ECO:0000256" key="3">
    <source>
        <dbReference type="ARBA" id="ARBA00022475"/>
    </source>
</evidence>
<dbReference type="Proteomes" id="UP000033649">
    <property type="component" value="Unassembled WGS sequence"/>
</dbReference>
<dbReference type="CDD" id="cd06261">
    <property type="entry name" value="TM_PBP2"/>
    <property type="match status" value="1"/>
</dbReference>
<evidence type="ECO:0000256" key="2">
    <source>
        <dbReference type="ARBA" id="ARBA00022448"/>
    </source>
</evidence>
<gene>
    <name evidence="9" type="ORF">VE26_07230</name>
</gene>